<feature type="non-terminal residue" evidence="5">
    <location>
        <position position="1"/>
    </location>
</feature>
<evidence type="ECO:0000256" key="3">
    <source>
        <dbReference type="SAM" id="Phobius"/>
    </source>
</evidence>
<keyword evidence="3" id="KW-1133">Transmembrane helix</keyword>
<dbReference type="SUPFAM" id="SSF57302">
    <property type="entry name" value="Snake toxin-like"/>
    <property type="match status" value="1"/>
</dbReference>
<dbReference type="Pfam" id="PF00021">
    <property type="entry name" value="UPAR_LY6"/>
    <property type="match status" value="1"/>
</dbReference>
<name>A0ABN8R5A9_9CNID</name>
<dbReference type="PANTHER" id="PTHR10036">
    <property type="entry name" value="CD59 GLYCOPROTEIN"/>
    <property type="match status" value="1"/>
</dbReference>
<dbReference type="Proteomes" id="UP001159427">
    <property type="component" value="Unassembled WGS sequence"/>
</dbReference>
<keyword evidence="3" id="KW-0812">Transmembrane</keyword>
<dbReference type="InterPro" id="IPR045860">
    <property type="entry name" value="Snake_toxin-like_sf"/>
</dbReference>
<dbReference type="Gene3D" id="2.10.60.10">
    <property type="entry name" value="CD59"/>
    <property type="match status" value="1"/>
</dbReference>
<feature type="domain" description="UPAR/Ly6" evidence="4">
    <location>
        <begin position="18"/>
        <end position="107"/>
    </location>
</feature>
<dbReference type="CDD" id="cd00117">
    <property type="entry name" value="TFP"/>
    <property type="match status" value="1"/>
</dbReference>
<evidence type="ECO:0000259" key="4">
    <source>
        <dbReference type="Pfam" id="PF00021"/>
    </source>
</evidence>
<proteinExistence type="predicted"/>
<keyword evidence="3" id="KW-0472">Membrane</keyword>
<dbReference type="EMBL" id="CALNXI010001642">
    <property type="protein sequence ID" value="CAH3173981.1"/>
    <property type="molecule type" value="Genomic_DNA"/>
</dbReference>
<keyword evidence="2" id="KW-1015">Disulfide bond</keyword>
<evidence type="ECO:0000313" key="6">
    <source>
        <dbReference type="Proteomes" id="UP001159427"/>
    </source>
</evidence>
<gene>
    <name evidence="5" type="ORF">PEVE_00009316</name>
</gene>
<organism evidence="5 6">
    <name type="scientific">Porites evermanni</name>
    <dbReference type="NCBI Taxonomy" id="104178"/>
    <lineage>
        <taxon>Eukaryota</taxon>
        <taxon>Metazoa</taxon>
        <taxon>Cnidaria</taxon>
        <taxon>Anthozoa</taxon>
        <taxon>Hexacorallia</taxon>
        <taxon>Scleractinia</taxon>
        <taxon>Fungiina</taxon>
        <taxon>Poritidae</taxon>
        <taxon>Porites</taxon>
    </lineage>
</organism>
<reference evidence="5 6" key="1">
    <citation type="submission" date="2022-05" db="EMBL/GenBank/DDBJ databases">
        <authorList>
            <consortium name="Genoscope - CEA"/>
            <person name="William W."/>
        </authorList>
    </citation>
    <scope>NUCLEOTIDE SEQUENCE [LARGE SCALE GENOMIC DNA]</scope>
</reference>
<protein>
    <recommendedName>
        <fullName evidence="4">UPAR/Ly6 domain-containing protein</fullName>
    </recommendedName>
</protein>
<accession>A0ABN8R5A9</accession>
<feature type="transmembrane region" description="Helical" evidence="3">
    <location>
        <begin position="108"/>
        <end position="127"/>
    </location>
</feature>
<evidence type="ECO:0000256" key="1">
    <source>
        <dbReference type="ARBA" id="ARBA00022729"/>
    </source>
</evidence>
<keyword evidence="1" id="KW-0732">Signal</keyword>
<evidence type="ECO:0000256" key="2">
    <source>
        <dbReference type="ARBA" id="ARBA00023157"/>
    </source>
</evidence>
<evidence type="ECO:0000313" key="5">
    <source>
        <dbReference type="EMBL" id="CAH3173981.1"/>
    </source>
</evidence>
<keyword evidence="6" id="KW-1185">Reference proteome</keyword>
<comment type="caution">
    <text evidence="5">The sequence shown here is derived from an EMBL/GenBank/DDBJ whole genome shotgun (WGS) entry which is preliminary data.</text>
</comment>
<dbReference type="InterPro" id="IPR016054">
    <property type="entry name" value="LY6_UPA_recep-like"/>
</dbReference>
<sequence length="128" mass="14011">AVSFLYYFCICLYFTAYALKCNECLSMKSWDACKNMTTEATCEDGWDRCLTEEVKSESPDKTVKLFLKGCAPSSLCSLGSKNCRPTESSAKITKCEVDCCKGDLCNGAQVPMVSAIMLLACAMVAFAR</sequence>
<dbReference type="PANTHER" id="PTHR10036:SF3">
    <property type="entry name" value="PROTEIN SLEEPLESS-RELATED"/>
    <property type="match status" value="1"/>
</dbReference>